<dbReference type="Pfam" id="PF00582">
    <property type="entry name" value="Usp"/>
    <property type="match status" value="1"/>
</dbReference>
<evidence type="ECO:0000259" key="2">
    <source>
        <dbReference type="Pfam" id="PF00582"/>
    </source>
</evidence>
<dbReference type="CDD" id="cd00293">
    <property type="entry name" value="USP-like"/>
    <property type="match status" value="1"/>
</dbReference>
<proteinExistence type="inferred from homology"/>
<dbReference type="EMBL" id="JEMC01001078">
    <property type="protein sequence ID" value="KYF99851.1"/>
    <property type="molecule type" value="Genomic_DNA"/>
</dbReference>
<organism evidence="3 4">
    <name type="scientific">Sorangium cellulosum</name>
    <name type="common">Polyangium cellulosum</name>
    <dbReference type="NCBI Taxonomy" id="56"/>
    <lineage>
        <taxon>Bacteria</taxon>
        <taxon>Pseudomonadati</taxon>
        <taxon>Myxococcota</taxon>
        <taxon>Polyangia</taxon>
        <taxon>Polyangiales</taxon>
        <taxon>Polyangiaceae</taxon>
        <taxon>Sorangium</taxon>
    </lineage>
</organism>
<comment type="caution">
    <text evidence="3">The sequence shown here is derived from an EMBL/GenBank/DDBJ whole genome shotgun (WGS) entry which is preliminary data.</text>
</comment>
<protein>
    <recommendedName>
        <fullName evidence="2">UspA domain-containing protein</fullName>
    </recommendedName>
</protein>
<comment type="similarity">
    <text evidence="1">Belongs to the universal stress protein A family.</text>
</comment>
<dbReference type="InterPro" id="IPR006016">
    <property type="entry name" value="UspA"/>
</dbReference>
<dbReference type="AlphaFoldDB" id="A0A150T5A4"/>
<gene>
    <name evidence="3" type="ORF">BE18_46160</name>
</gene>
<feature type="domain" description="UspA" evidence="2">
    <location>
        <begin position="34"/>
        <end position="166"/>
    </location>
</feature>
<dbReference type="Gene3D" id="3.40.50.12370">
    <property type="match status" value="1"/>
</dbReference>
<dbReference type="Proteomes" id="UP000075515">
    <property type="component" value="Unassembled WGS sequence"/>
</dbReference>
<dbReference type="SUPFAM" id="SSF52402">
    <property type="entry name" value="Adenine nucleotide alpha hydrolases-like"/>
    <property type="match status" value="1"/>
</dbReference>
<accession>A0A150T5A4</accession>
<evidence type="ECO:0000313" key="3">
    <source>
        <dbReference type="EMBL" id="KYF99851.1"/>
    </source>
</evidence>
<name>A0A150T5A4_SORCE</name>
<sequence>MSFGRLQDAIVQRAESNVLVVVGDPPAAERASARRILVPIIGLEYSFAAADLAAHVALAWDAELVLFSSAQTDLGAVVWRDRDASWVRAVARSVVEEAVFRGRRLGVRVLSRVHVGARPSDEITRELARAPYDLLVLGCYDHGPLGRLYLGSTVEWVVGRSRVPIALLVAHGGTREQVR</sequence>
<dbReference type="InterPro" id="IPR006015">
    <property type="entry name" value="Universal_stress_UspA"/>
</dbReference>
<dbReference type="PRINTS" id="PR01438">
    <property type="entry name" value="UNVRSLSTRESS"/>
</dbReference>
<reference evidence="3 4" key="1">
    <citation type="submission" date="2014-02" db="EMBL/GenBank/DDBJ databases">
        <title>The small core and large imbalanced accessory genome model reveals a collaborative survival strategy of Sorangium cellulosum strains in nature.</title>
        <authorList>
            <person name="Han K."/>
            <person name="Peng R."/>
            <person name="Blom J."/>
            <person name="Li Y.-Z."/>
        </authorList>
    </citation>
    <scope>NUCLEOTIDE SEQUENCE [LARGE SCALE GENOMIC DNA]</scope>
    <source>
        <strain evidence="3 4">So0149</strain>
    </source>
</reference>
<evidence type="ECO:0000313" key="4">
    <source>
        <dbReference type="Proteomes" id="UP000075515"/>
    </source>
</evidence>
<evidence type="ECO:0000256" key="1">
    <source>
        <dbReference type="ARBA" id="ARBA00008791"/>
    </source>
</evidence>